<evidence type="ECO:0008006" key="6">
    <source>
        <dbReference type="Google" id="ProtNLM"/>
    </source>
</evidence>
<proteinExistence type="predicted"/>
<evidence type="ECO:0000313" key="2">
    <source>
        <dbReference type="EMBL" id="KAA6412176.1"/>
    </source>
</evidence>
<evidence type="ECO:0000313" key="3">
    <source>
        <dbReference type="EMBL" id="SLM38557.1"/>
    </source>
</evidence>
<feature type="chain" id="PRO_5044566982" description="Malate dehydrogenase" evidence="1">
    <location>
        <begin position="18"/>
        <end position="255"/>
    </location>
</feature>
<keyword evidence="1" id="KW-0732">Signal</keyword>
<reference evidence="4" key="2">
    <citation type="submission" date="2017-03" db="EMBL/GenBank/DDBJ databases">
        <authorList>
            <person name="Sharma R."/>
            <person name="Thines M."/>
        </authorList>
    </citation>
    <scope>NUCLEOTIDE SEQUENCE [LARGE SCALE GENOMIC DNA]</scope>
</reference>
<reference evidence="2 5" key="3">
    <citation type="submission" date="2019-09" db="EMBL/GenBank/DDBJ databases">
        <title>The hologenome of the rock-dwelling lichen Lasallia pustulata.</title>
        <authorList>
            <person name="Greshake Tzovaras B."/>
            <person name="Segers F."/>
            <person name="Bicker A."/>
            <person name="Dal Grande F."/>
            <person name="Otte J."/>
            <person name="Hankeln T."/>
            <person name="Schmitt I."/>
            <person name="Ebersberger I."/>
        </authorList>
    </citation>
    <scope>NUCLEOTIDE SEQUENCE [LARGE SCALE GENOMIC DNA]</scope>
    <source>
        <strain evidence="2">A1-1</strain>
    </source>
</reference>
<dbReference type="PANTHER" id="PTHR35567">
    <property type="entry name" value="MALATE DEHYDROGENASE (AFU_ORTHOLOGUE AFUA_2G13800)"/>
    <property type="match status" value="1"/>
</dbReference>
<dbReference type="OrthoDB" id="1859733at2759"/>
<dbReference type="Proteomes" id="UP000192927">
    <property type="component" value="Unassembled WGS sequence"/>
</dbReference>
<gene>
    <name evidence="2" type="ORF">FRX48_04327</name>
</gene>
<dbReference type="EMBL" id="FWEW01002588">
    <property type="protein sequence ID" value="SLM38557.1"/>
    <property type="molecule type" value="Genomic_DNA"/>
</dbReference>
<evidence type="ECO:0000313" key="5">
    <source>
        <dbReference type="Proteomes" id="UP000324767"/>
    </source>
</evidence>
<dbReference type="Pfam" id="PF11937">
    <property type="entry name" value="DUF3455"/>
    <property type="match status" value="1"/>
</dbReference>
<dbReference type="Proteomes" id="UP000324767">
    <property type="component" value="Unassembled WGS sequence"/>
</dbReference>
<name>A0A1W5D603_9LECA</name>
<sequence>MHYELLLVAALSSLAASASIASRENHDWPAPVRDYYSAVGKRVAAVKKTDNNLTPPACDLASAVPPAAPTPLPAPSPGLAVYHVAIGRGTQNYTCASNSSAAPVLIGARASLYNASCIAALYPDVLATLPAAALAYPVPTSSNPLAPSNLLLSGHHYFSDPTTPTFNLVTSNGDFGVTYSKKKAASAAPTVTTSNIVGYGNVPWLQLQAVVEEGSEGVVQEVYRLNTAGGAAPPTCAGQQGAFQVEYAAEYWFYA</sequence>
<dbReference type="EMBL" id="VXIT01000006">
    <property type="protein sequence ID" value="KAA6412176.1"/>
    <property type="molecule type" value="Genomic_DNA"/>
</dbReference>
<accession>A0A1W5D603</accession>
<dbReference type="AlphaFoldDB" id="A0A1W5D603"/>
<keyword evidence="4" id="KW-1185">Reference proteome</keyword>
<feature type="signal peptide" evidence="1">
    <location>
        <begin position="1"/>
        <end position="17"/>
    </location>
</feature>
<protein>
    <recommendedName>
        <fullName evidence="6">Malate dehydrogenase</fullName>
    </recommendedName>
</protein>
<organism evidence="3 4">
    <name type="scientific">Lasallia pustulata</name>
    <dbReference type="NCBI Taxonomy" id="136370"/>
    <lineage>
        <taxon>Eukaryota</taxon>
        <taxon>Fungi</taxon>
        <taxon>Dikarya</taxon>
        <taxon>Ascomycota</taxon>
        <taxon>Pezizomycotina</taxon>
        <taxon>Lecanoromycetes</taxon>
        <taxon>OSLEUM clade</taxon>
        <taxon>Umbilicariomycetidae</taxon>
        <taxon>Umbilicariales</taxon>
        <taxon>Umbilicariaceae</taxon>
        <taxon>Lasallia</taxon>
    </lineage>
</organism>
<evidence type="ECO:0000313" key="4">
    <source>
        <dbReference type="Proteomes" id="UP000192927"/>
    </source>
</evidence>
<reference evidence="3" key="1">
    <citation type="submission" date="2017-03" db="EMBL/GenBank/DDBJ databases">
        <authorList>
            <person name="Afonso C.L."/>
            <person name="Miller P.J."/>
            <person name="Scott M.A."/>
            <person name="Spackman E."/>
            <person name="Goraichik I."/>
            <person name="Dimitrov K.M."/>
            <person name="Suarez D.L."/>
            <person name="Swayne D.E."/>
        </authorList>
    </citation>
    <scope>NUCLEOTIDE SEQUENCE [LARGE SCALE GENOMIC DNA]</scope>
</reference>
<dbReference type="PANTHER" id="PTHR35567:SF1">
    <property type="entry name" value="CONSERVED FUNGAL PROTEIN (AFU_ORTHOLOGUE AFUA_1G14230)"/>
    <property type="match status" value="1"/>
</dbReference>
<evidence type="ECO:0000256" key="1">
    <source>
        <dbReference type="SAM" id="SignalP"/>
    </source>
</evidence>
<dbReference type="InterPro" id="IPR021851">
    <property type="entry name" value="DUF3455"/>
</dbReference>